<comment type="caution">
    <text evidence="3">The sequence shown here is derived from an EMBL/GenBank/DDBJ whole genome shotgun (WGS) entry which is preliminary data.</text>
</comment>
<keyword evidence="1" id="KW-1133">Transmembrane helix</keyword>
<evidence type="ECO:0000313" key="3">
    <source>
        <dbReference type="EMBL" id="OGY16805.1"/>
    </source>
</evidence>
<evidence type="ECO:0000256" key="1">
    <source>
        <dbReference type="SAM" id="Phobius"/>
    </source>
</evidence>
<dbReference type="SUPFAM" id="SSF51261">
    <property type="entry name" value="Duplicated hybrid motif"/>
    <property type="match status" value="1"/>
</dbReference>
<dbReference type="InterPro" id="IPR011055">
    <property type="entry name" value="Dup_hybrid_motif"/>
</dbReference>
<reference evidence="3 4" key="1">
    <citation type="journal article" date="2016" name="Nat. Commun.">
        <title>Thousands of microbial genomes shed light on interconnected biogeochemical processes in an aquifer system.</title>
        <authorList>
            <person name="Anantharaman K."/>
            <person name="Brown C.T."/>
            <person name="Hug L.A."/>
            <person name="Sharon I."/>
            <person name="Castelle C.J."/>
            <person name="Probst A.J."/>
            <person name="Thomas B.C."/>
            <person name="Singh A."/>
            <person name="Wilkins M.J."/>
            <person name="Karaoz U."/>
            <person name="Brodie E.L."/>
            <person name="Williams K.H."/>
            <person name="Hubbard S.S."/>
            <person name="Banfield J.F."/>
        </authorList>
    </citation>
    <scope>NUCLEOTIDE SEQUENCE [LARGE SCALE GENOMIC DNA]</scope>
</reference>
<dbReference type="Proteomes" id="UP000179069">
    <property type="component" value="Unassembled WGS sequence"/>
</dbReference>
<keyword evidence="1" id="KW-0812">Transmembrane</keyword>
<dbReference type="InterPro" id="IPR050570">
    <property type="entry name" value="Cell_wall_metabolism_enzyme"/>
</dbReference>
<evidence type="ECO:0000313" key="4">
    <source>
        <dbReference type="Proteomes" id="UP000179069"/>
    </source>
</evidence>
<dbReference type="GO" id="GO:0004222">
    <property type="term" value="F:metalloendopeptidase activity"/>
    <property type="evidence" value="ECO:0007669"/>
    <property type="project" value="TreeGrafter"/>
</dbReference>
<dbReference type="AlphaFoldDB" id="A0A1G1VN43"/>
<dbReference type="Gene3D" id="2.70.70.10">
    <property type="entry name" value="Glucose Permease (Domain IIA)"/>
    <property type="match status" value="1"/>
</dbReference>
<dbReference type="CDD" id="cd12797">
    <property type="entry name" value="M23_peptidase"/>
    <property type="match status" value="1"/>
</dbReference>
<dbReference type="Pfam" id="PF01551">
    <property type="entry name" value="Peptidase_M23"/>
    <property type="match status" value="1"/>
</dbReference>
<feature type="domain" description="M23ase beta-sheet core" evidence="2">
    <location>
        <begin position="157"/>
        <end position="252"/>
    </location>
</feature>
<dbReference type="PANTHER" id="PTHR21666">
    <property type="entry name" value="PEPTIDASE-RELATED"/>
    <property type="match status" value="1"/>
</dbReference>
<gene>
    <name evidence="3" type="ORF">A2785_03495</name>
</gene>
<sequence>MIRPQNRRITKKEKRDIRDSVVRVLRVLSNHRTQTPSHLCRGITRQLEEWFERLNQYRGGLFNLLPKTRSSNPLSKLVLPFLEHRRMRGIFGVQLVAALTFVGLSGSPVVADFPSGASDEQVEITVVEAPETVVRTTESPFQMPAELIGVSQSFTSYHPGVDLRAPYGSPIHPVTEGVVKDVYFSNWGYGQAIVIEHANGYTSMYAHVSRIFVEPHSNVDRDSVIAEIGMTGHSTGPHLHLEIYKDGKVINPAKLLPY</sequence>
<evidence type="ECO:0000259" key="2">
    <source>
        <dbReference type="Pfam" id="PF01551"/>
    </source>
</evidence>
<name>A0A1G1VN43_9BACT</name>
<protein>
    <recommendedName>
        <fullName evidence="2">M23ase beta-sheet core domain-containing protein</fullName>
    </recommendedName>
</protein>
<proteinExistence type="predicted"/>
<feature type="transmembrane region" description="Helical" evidence="1">
    <location>
        <begin position="90"/>
        <end position="111"/>
    </location>
</feature>
<accession>A0A1G1VN43</accession>
<dbReference type="InterPro" id="IPR016047">
    <property type="entry name" value="M23ase_b-sheet_dom"/>
</dbReference>
<organism evidence="3 4">
    <name type="scientific">Candidatus Chisholmbacteria bacterium RIFCSPHIGHO2_01_FULL_49_18</name>
    <dbReference type="NCBI Taxonomy" id="1797590"/>
    <lineage>
        <taxon>Bacteria</taxon>
        <taxon>Candidatus Chisholmiibacteriota</taxon>
    </lineage>
</organism>
<dbReference type="EMBL" id="MHCI01000009">
    <property type="protein sequence ID" value="OGY16805.1"/>
    <property type="molecule type" value="Genomic_DNA"/>
</dbReference>
<dbReference type="PANTHER" id="PTHR21666:SF270">
    <property type="entry name" value="MUREIN HYDROLASE ACTIVATOR ENVC"/>
    <property type="match status" value="1"/>
</dbReference>
<keyword evidence="1" id="KW-0472">Membrane</keyword>